<evidence type="ECO:0000313" key="4">
    <source>
        <dbReference type="EMBL" id="RKH66195.1"/>
    </source>
</evidence>
<keyword evidence="5" id="KW-1185">Reference proteome</keyword>
<feature type="domain" description="Peptidase C39-like" evidence="3">
    <location>
        <begin position="176"/>
        <end position="353"/>
    </location>
</feature>
<dbReference type="Gene3D" id="2.30.30.40">
    <property type="entry name" value="SH3 Domains"/>
    <property type="match status" value="1"/>
</dbReference>
<accession>A0A3A8QIP5</accession>
<gene>
    <name evidence="4" type="ORF">D7X96_22110</name>
</gene>
<organism evidence="4 5">
    <name type="scientific">Corallococcus interemptor</name>
    <dbReference type="NCBI Taxonomy" id="2316720"/>
    <lineage>
        <taxon>Bacteria</taxon>
        <taxon>Pseudomonadati</taxon>
        <taxon>Myxococcota</taxon>
        <taxon>Myxococcia</taxon>
        <taxon>Myxococcales</taxon>
        <taxon>Cystobacterineae</taxon>
        <taxon>Myxococcaceae</taxon>
        <taxon>Corallococcus</taxon>
    </lineage>
</organism>
<protein>
    <submittedName>
        <fullName evidence="4">Uncharacterized protein</fullName>
    </submittedName>
</protein>
<name>A0A3A8QIP5_9BACT</name>
<evidence type="ECO:0000259" key="3">
    <source>
        <dbReference type="Pfam" id="PF13529"/>
    </source>
</evidence>
<proteinExistence type="predicted"/>
<dbReference type="OrthoDB" id="5507127at2"/>
<dbReference type="AlphaFoldDB" id="A0A3A8QIP5"/>
<dbReference type="Pfam" id="PF13529">
    <property type="entry name" value="Peptidase_C39_2"/>
    <property type="match status" value="1"/>
</dbReference>
<dbReference type="Proteomes" id="UP000282656">
    <property type="component" value="Unassembled WGS sequence"/>
</dbReference>
<keyword evidence="1" id="KW-0728">SH3 domain</keyword>
<dbReference type="Pfam" id="PF07653">
    <property type="entry name" value="SH3_2"/>
    <property type="match status" value="1"/>
</dbReference>
<dbReference type="InterPro" id="IPR001452">
    <property type="entry name" value="SH3_domain"/>
</dbReference>
<comment type="caution">
    <text evidence="4">The sequence shown here is derived from an EMBL/GenBank/DDBJ whole genome shotgun (WGS) entry which is preliminary data.</text>
</comment>
<evidence type="ECO:0000313" key="5">
    <source>
        <dbReference type="Proteomes" id="UP000282656"/>
    </source>
</evidence>
<evidence type="ECO:0000259" key="2">
    <source>
        <dbReference type="Pfam" id="PF07653"/>
    </source>
</evidence>
<feature type="domain" description="SH3" evidence="2">
    <location>
        <begin position="90"/>
        <end position="141"/>
    </location>
</feature>
<dbReference type="RefSeq" id="WP_121770645.1">
    <property type="nucleotide sequence ID" value="NZ_RAWM01000063.1"/>
</dbReference>
<evidence type="ECO:0000256" key="1">
    <source>
        <dbReference type="ARBA" id="ARBA00022443"/>
    </source>
</evidence>
<dbReference type="EMBL" id="RAWM01000063">
    <property type="protein sequence ID" value="RKH66195.1"/>
    <property type="molecule type" value="Genomic_DNA"/>
</dbReference>
<sequence length="386" mass="40108">MSTDGIRRALGPLLRTVANTAVEKAVAPPLQPAAKAVTNFAVSSFERGRSPLVALSPPPPPPAPQVDGKLEAGDWLSVTDKDGANQRQRPTTKSGINTTFTEGTLLKIIPPPDNGAVSQEGFVYVESRSGKQGWVHESLVGEVSEEFVNQVKADELAKKRAENHQTDAADAYQGIYVNQFDAEKQVGDPSARNANCGPASTLMALRNEGLTLPPIPDVTSSGTAGDEVQAARYWGSTNTGNDGVTTNDAGETVYALGEENSLYTGFKNVRNAVTAAGGTCEDVAANSASIKTAIESGMSVVISGNFVEPSAQDPEGAPVLKGDTWEQGGGAEEHLVAVVGMTPEGNFIVCDPASACRTPIEVTAEELDAFMRGNAGAIGIAGPATE</sequence>
<reference evidence="5" key="1">
    <citation type="submission" date="2018-09" db="EMBL/GenBank/DDBJ databases">
        <authorList>
            <person name="Livingstone P.G."/>
            <person name="Whitworth D.E."/>
        </authorList>
    </citation>
    <scope>NUCLEOTIDE SEQUENCE [LARGE SCALE GENOMIC DNA]</scope>
    <source>
        <strain evidence="5">AB047A</strain>
    </source>
</reference>
<dbReference type="InterPro" id="IPR039564">
    <property type="entry name" value="Peptidase_C39-like"/>
</dbReference>